<accession>A0A8W8K941</accession>
<proteinExistence type="predicted"/>
<keyword evidence="4" id="KW-1185">Reference proteome</keyword>
<reference evidence="3" key="1">
    <citation type="submission" date="2022-08" db="UniProtKB">
        <authorList>
            <consortium name="EnsemblMetazoa"/>
        </authorList>
    </citation>
    <scope>IDENTIFICATION</scope>
    <source>
        <strain evidence="3">05x7-T-G4-1.051#20</strain>
    </source>
</reference>
<dbReference type="EnsemblMetazoa" id="G22641.3">
    <property type="protein sequence ID" value="G22641.3:cds"/>
    <property type="gene ID" value="G22641"/>
</dbReference>
<evidence type="ECO:0000313" key="4">
    <source>
        <dbReference type="Proteomes" id="UP000005408"/>
    </source>
</evidence>
<evidence type="ECO:0000256" key="2">
    <source>
        <dbReference type="SAM" id="SignalP"/>
    </source>
</evidence>
<feature type="compositionally biased region" description="Low complexity" evidence="1">
    <location>
        <begin position="179"/>
        <end position="229"/>
    </location>
</feature>
<sequence>MPLLRLLSIALCVCVGLDKLKASALLLKTSTTQHACICNTNHPQLVIFECPDRTSQIIGFLYLQDSSFSVDLSPSHCKAIAPSVISPEGWFPVIHDRKVGFIRRDSGVNIQSCPGPNQTLNGIQPKPCQTFLITGSPAAVTLTPHPVPQTTSPRITPSKQSTTSPRATPVPSTSPRATPVPSTQPLPTTTTSTTNTTTTKGTTTTSTSSTSSPRPLPTTLAPPTTPQSSNTYDHTCNNVEVVIDLGKHEPIYHEHARPCSGGDSMNEAVLMKYCFAPKPSNWTQGRKVIEHCSDIPPYTPINMFGFGQNLVISGIFIKCTSATNFMIIHQKDCVGGLHLDTINIQNGSGMFYVIHW</sequence>
<organism evidence="3 4">
    <name type="scientific">Magallana gigas</name>
    <name type="common">Pacific oyster</name>
    <name type="synonym">Crassostrea gigas</name>
    <dbReference type="NCBI Taxonomy" id="29159"/>
    <lineage>
        <taxon>Eukaryota</taxon>
        <taxon>Metazoa</taxon>
        <taxon>Spiralia</taxon>
        <taxon>Lophotrochozoa</taxon>
        <taxon>Mollusca</taxon>
        <taxon>Bivalvia</taxon>
        <taxon>Autobranchia</taxon>
        <taxon>Pteriomorphia</taxon>
        <taxon>Ostreida</taxon>
        <taxon>Ostreoidea</taxon>
        <taxon>Ostreidae</taxon>
        <taxon>Magallana</taxon>
    </lineage>
</organism>
<evidence type="ECO:0000256" key="1">
    <source>
        <dbReference type="SAM" id="MobiDB-lite"/>
    </source>
</evidence>
<dbReference type="OrthoDB" id="6143281at2759"/>
<name>A0A8W8K941_MAGGI</name>
<dbReference type="Proteomes" id="UP000005408">
    <property type="component" value="Unassembled WGS sequence"/>
</dbReference>
<protein>
    <submittedName>
        <fullName evidence="3">Uncharacterized protein</fullName>
    </submittedName>
</protein>
<feature type="signal peptide" evidence="2">
    <location>
        <begin position="1"/>
        <end position="22"/>
    </location>
</feature>
<dbReference type="OMA" id="HACICNT"/>
<feature type="compositionally biased region" description="Polar residues" evidence="1">
    <location>
        <begin position="148"/>
        <end position="176"/>
    </location>
</feature>
<evidence type="ECO:0000313" key="3">
    <source>
        <dbReference type="EnsemblMetazoa" id="G22641.3:cds"/>
    </source>
</evidence>
<feature type="chain" id="PRO_5036477385" evidence="2">
    <location>
        <begin position="23"/>
        <end position="356"/>
    </location>
</feature>
<dbReference type="AlphaFoldDB" id="A0A8W8K941"/>
<feature type="region of interest" description="Disordered" evidence="1">
    <location>
        <begin position="139"/>
        <end position="233"/>
    </location>
</feature>
<keyword evidence="2" id="KW-0732">Signal</keyword>